<dbReference type="PROSITE" id="PS00110">
    <property type="entry name" value="PYRUVATE_KINASE"/>
    <property type="match status" value="1"/>
</dbReference>
<feature type="domain" description="Pyruvate kinase C-terminal" evidence="17">
    <location>
        <begin position="359"/>
        <end position="469"/>
    </location>
</feature>
<sequence>MIFKKTKIVATIGPATESKAVLGKLVDAGLNVMRLNFSHGDFAEHQTRVNNLREVMKEKGQFVGILQDLAGPKIRIGEFYKECVTLVPGESFTLTTDKIVGDEHNAYVNYPTLPKELKKGHLVLLDDGKKKLEVISTTQKTIKCKILVGGETKGKRGVNLPGAYLKISSITEKDRKDLEFGIKNKVDFVALSFVRRPEDIEELRVLLKKVKSEAMIVAKIETEEAVENIDAIIRLTDAVMVARGDLAIEIGAENVPMIQKQIIKKCRLAGKPVITATQMLESMIKFPIPTRAEVSDVANAILDGTDAIMLSEETTLGDYPLEAVKMMTTVALRVEKEYPRKDVIRQKGRIDEIVVSDCVSDAVVEIAENTAASFIAALTYSGKTARTISRFKPLQPILAISPKEKTCQQLSVSFGCLPICVQKISGTVDAMDFLRKYLTQNKISKKGEKVVITSGWPFGKNIDTNMLIVETL</sequence>
<evidence type="ECO:0000313" key="19">
    <source>
        <dbReference type="Proteomes" id="UP000176221"/>
    </source>
</evidence>
<gene>
    <name evidence="18" type="ORF">A2928_02235</name>
</gene>
<dbReference type="NCBIfam" id="TIGR01064">
    <property type="entry name" value="pyruv_kin"/>
    <property type="match status" value="1"/>
</dbReference>
<keyword evidence="12 15" id="KW-0324">Glycolysis</keyword>
<evidence type="ECO:0000256" key="6">
    <source>
        <dbReference type="ARBA" id="ARBA00022679"/>
    </source>
</evidence>
<dbReference type="GO" id="GO:0000287">
    <property type="term" value="F:magnesium ion binding"/>
    <property type="evidence" value="ECO:0007669"/>
    <property type="project" value="UniProtKB-UniRule"/>
</dbReference>
<dbReference type="SUPFAM" id="SSF52935">
    <property type="entry name" value="PK C-terminal domain-like"/>
    <property type="match status" value="1"/>
</dbReference>
<comment type="pathway">
    <text evidence="3 15">Carbohydrate degradation; glycolysis; pyruvate from D-glyceraldehyde 3-phosphate: step 5/5.</text>
</comment>
<dbReference type="NCBIfam" id="NF004491">
    <property type="entry name" value="PRK05826.1"/>
    <property type="match status" value="1"/>
</dbReference>
<dbReference type="InterPro" id="IPR015793">
    <property type="entry name" value="Pyrv_Knase_brl"/>
</dbReference>
<dbReference type="InterPro" id="IPR011037">
    <property type="entry name" value="Pyrv_Knase-like_insert_dom_sf"/>
</dbReference>
<dbReference type="Proteomes" id="UP000176221">
    <property type="component" value="Unassembled WGS sequence"/>
</dbReference>
<evidence type="ECO:0000256" key="2">
    <source>
        <dbReference type="ARBA" id="ARBA00001958"/>
    </source>
</evidence>
<evidence type="ECO:0000256" key="9">
    <source>
        <dbReference type="ARBA" id="ARBA00022777"/>
    </source>
</evidence>
<evidence type="ECO:0000256" key="1">
    <source>
        <dbReference type="ARBA" id="ARBA00001946"/>
    </source>
</evidence>
<proteinExistence type="inferred from homology"/>
<evidence type="ECO:0000256" key="14">
    <source>
        <dbReference type="NCBIfam" id="TIGR01064"/>
    </source>
</evidence>
<dbReference type="FunFam" id="3.20.20.60:FF:000025">
    <property type="entry name" value="Pyruvate kinase"/>
    <property type="match status" value="1"/>
</dbReference>
<comment type="cofactor">
    <cofactor evidence="2">
        <name>K(+)</name>
        <dbReference type="ChEBI" id="CHEBI:29103"/>
    </cofactor>
</comment>
<dbReference type="SUPFAM" id="SSF51621">
    <property type="entry name" value="Phosphoenolpyruvate/pyruvate domain"/>
    <property type="match status" value="1"/>
</dbReference>
<keyword evidence="6 15" id="KW-0808">Transferase</keyword>
<evidence type="ECO:0000256" key="13">
    <source>
        <dbReference type="ARBA" id="ARBA00023317"/>
    </source>
</evidence>
<dbReference type="InterPro" id="IPR001697">
    <property type="entry name" value="Pyr_Knase"/>
</dbReference>
<keyword evidence="8" id="KW-0547">Nucleotide-binding</keyword>
<dbReference type="EC" id="2.7.1.40" evidence="5 14"/>
<dbReference type="InterPro" id="IPR015813">
    <property type="entry name" value="Pyrv/PenolPyrv_kinase-like_dom"/>
</dbReference>
<dbReference type="GO" id="GO:0030955">
    <property type="term" value="F:potassium ion binding"/>
    <property type="evidence" value="ECO:0007669"/>
    <property type="project" value="UniProtKB-UniRule"/>
</dbReference>
<dbReference type="Gene3D" id="3.40.1380.20">
    <property type="entry name" value="Pyruvate kinase, C-terminal domain"/>
    <property type="match status" value="1"/>
</dbReference>
<dbReference type="Pfam" id="PF00224">
    <property type="entry name" value="PK"/>
    <property type="match status" value="1"/>
</dbReference>
<dbReference type="InterPro" id="IPR018209">
    <property type="entry name" value="Pyrv_Knase_AS"/>
</dbReference>
<dbReference type="Gene3D" id="2.40.33.10">
    <property type="entry name" value="PK beta-barrel domain-like"/>
    <property type="match status" value="1"/>
</dbReference>
<dbReference type="Gene3D" id="3.20.20.60">
    <property type="entry name" value="Phosphoenolpyruvate-binding domains"/>
    <property type="match status" value="1"/>
</dbReference>
<accession>A0A1G2NE70</accession>
<evidence type="ECO:0000256" key="15">
    <source>
        <dbReference type="RuleBase" id="RU000504"/>
    </source>
</evidence>
<evidence type="ECO:0000256" key="11">
    <source>
        <dbReference type="ARBA" id="ARBA00022842"/>
    </source>
</evidence>
<dbReference type="InterPro" id="IPR040442">
    <property type="entry name" value="Pyrv_kinase-like_dom_sf"/>
</dbReference>
<evidence type="ECO:0000256" key="12">
    <source>
        <dbReference type="ARBA" id="ARBA00023152"/>
    </source>
</evidence>
<name>A0A1G2NE70_9BACT</name>
<comment type="similarity">
    <text evidence="4 15">Belongs to the pyruvate kinase family.</text>
</comment>
<evidence type="ECO:0000259" key="16">
    <source>
        <dbReference type="Pfam" id="PF00224"/>
    </source>
</evidence>
<dbReference type="EMBL" id="MHRX01000024">
    <property type="protein sequence ID" value="OHA33769.1"/>
    <property type="molecule type" value="Genomic_DNA"/>
</dbReference>
<dbReference type="GO" id="GO:0005524">
    <property type="term" value="F:ATP binding"/>
    <property type="evidence" value="ECO:0007669"/>
    <property type="project" value="UniProtKB-KW"/>
</dbReference>
<dbReference type="InterPro" id="IPR015806">
    <property type="entry name" value="Pyrv_Knase_insert_dom_sf"/>
</dbReference>
<keyword evidence="9 15" id="KW-0418">Kinase</keyword>
<dbReference type="STRING" id="1802319.A2928_02235"/>
<keyword evidence="13 18" id="KW-0670">Pyruvate</keyword>
<keyword evidence="11 15" id="KW-0460">Magnesium</keyword>
<dbReference type="PANTHER" id="PTHR11817">
    <property type="entry name" value="PYRUVATE KINASE"/>
    <property type="match status" value="1"/>
</dbReference>
<feature type="domain" description="Pyruvate kinase barrel" evidence="16">
    <location>
        <begin position="4"/>
        <end position="324"/>
    </location>
</feature>
<dbReference type="InterPro" id="IPR036918">
    <property type="entry name" value="Pyrv_Knase_C_sf"/>
</dbReference>
<protein>
    <recommendedName>
        <fullName evidence="5 14">Pyruvate kinase</fullName>
        <ecNumber evidence="5 14">2.7.1.40</ecNumber>
    </recommendedName>
</protein>
<dbReference type="SUPFAM" id="SSF50800">
    <property type="entry name" value="PK beta-barrel domain-like"/>
    <property type="match status" value="1"/>
</dbReference>
<evidence type="ECO:0000259" key="17">
    <source>
        <dbReference type="Pfam" id="PF02887"/>
    </source>
</evidence>
<dbReference type="NCBIfam" id="NF004978">
    <property type="entry name" value="PRK06354.1"/>
    <property type="match status" value="1"/>
</dbReference>
<evidence type="ECO:0000256" key="8">
    <source>
        <dbReference type="ARBA" id="ARBA00022741"/>
    </source>
</evidence>
<dbReference type="Pfam" id="PF02887">
    <property type="entry name" value="PK_C"/>
    <property type="match status" value="1"/>
</dbReference>
<keyword evidence="7" id="KW-0479">Metal-binding</keyword>
<evidence type="ECO:0000256" key="3">
    <source>
        <dbReference type="ARBA" id="ARBA00004997"/>
    </source>
</evidence>
<dbReference type="FunFam" id="2.40.33.10:FF:000001">
    <property type="entry name" value="Pyruvate kinase"/>
    <property type="match status" value="1"/>
</dbReference>
<dbReference type="UniPathway" id="UPA00109">
    <property type="reaction ID" value="UER00188"/>
</dbReference>
<comment type="catalytic activity">
    <reaction evidence="15">
        <text>pyruvate + ATP = phosphoenolpyruvate + ADP + H(+)</text>
        <dbReference type="Rhea" id="RHEA:18157"/>
        <dbReference type="ChEBI" id="CHEBI:15361"/>
        <dbReference type="ChEBI" id="CHEBI:15378"/>
        <dbReference type="ChEBI" id="CHEBI:30616"/>
        <dbReference type="ChEBI" id="CHEBI:58702"/>
        <dbReference type="ChEBI" id="CHEBI:456216"/>
        <dbReference type="EC" id="2.7.1.40"/>
    </reaction>
</comment>
<keyword evidence="10" id="KW-0067">ATP-binding</keyword>
<reference evidence="18 19" key="1">
    <citation type="journal article" date="2016" name="Nat. Commun.">
        <title>Thousands of microbial genomes shed light on interconnected biogeochemical processes in an aquifer system.</title>
        <authorList>
            <person name="Anantharaman K."/>
            <person name="Brown C.T."/>
            <person name="Hug L.A."/>
            <person name="Sharon I."/>
            <person name="Castelle C.J."/>
            <person name="Probst A.J."/>
            <person name="Thomas B.C."/>
            <person name="Singh A."/>
            <person name="Wilkins M.J."/>
            <person name="Karaoz U."/>
            <person name="Brodie E.L."/>
            <person name="Williams K.H."/>
            <person name="Hubbard S.S."/>
            <person name="Banfield J.F."/>
        </authorList>
    </citation>
    <scope>NUCLEOTIDE SEQUENCE [LARGE SCALE GENOMIC DNA]</scope>
</reference>
<dbReference type="AlphaFoldDB" id="A0A1G2NE70"/>
<comment type="caution">
    <text evidence="18">The sequence shown here is derived from an EMBL/GenBank/DDBJ whole genome shotgun (WGS) entry which is preliminary data.</text>
</comment>
<comment type="cofactor">
    <cofactor evidence="1">
        <name>Mg(2+)</name>
        <dbReference type="ChEBI" id="CHEBI:18420"/>
    </cofactor>
</comment>
<dbReference type="GO" id="GO:0004743">
    <property type="term" value="F:pyruvate kinase activity"/>
    <property type="evidence" value="ECO:0007669"/>
    <property type="project" value="UniProtKB-UniRule"/>
</dbReference>
<dbReference type="PRINTS" id="PR01050">
    <property type="entry name" value="PYRUVTKNASE"/>
</dbReference>
<evidence type="ECO:0000256" key="4">
    <source>
        <dbReference type="ARBA" id="ARBA00008663"/>
    </source>
</evidence>
<dbReference type="GO" id="GO:0016301">
    <property type="term" value="F:kinase activity"/>
    <property type="evidence" value="ECO:0007669"/>
    <property type="project" value="UniProtKB-KW"/>
</dbReference>
<organism evidence="18 19">
    <name type="scientific">Candidatus Taylorbacteria bacterium RIFCSPLOWO2_01_FULL_45_15b</name>
    <dbReference type="NCBI Taxonomy" id="1802319"/>
    <lineage>
        <taxon>Bacteria</taxon>
        <taxon>Candidatus Tayloriibacteriota</taxon>
    </lineage>
</organism>
<evidence type="ECO:0000256" key="7">
    <source>
        <dbReference type="ARBA" id="ARBA00022723"/>
    </source>
</evidence>
<evidence type="ECO:0000313" key="18">
    <source>
        <dbReference type="EMBL" id="OHA33769.1"/>
    </source>
</evidence>
<evidence type="ECO:0000256" key="5">
    <source>
        <dbReference type="ARBA" id="ARBA00012142"/>
    </source>
</evidence>
<dbReference type="InterPro" id="IPR015795">
    <property type="entry name" value="Pyrv_Knase_C"/>
</dbReference>
<evidence type="ECO:0000256" key="10">
    <source>
        <dbReference type="ARBA" id="ARBA00022840"/>
    </source>
</evidence>